<dbReference type="CDD" id="cd02549">
    <property type="entry name" value="Peptidase_C39A"/>
    <property type="match status" value="1"/>
</dbReference>
<comment type="caution">
    <text evidence="3">The sequence shown here is derived from an EMBL/GenBank/DDBJ whole genome shotgun (WGS) entry which is preliminary data.</text>
</comment>
<name>R4G262_9BACL</name>
<protein>
    <recommendedName>
        <fullName evidence="2">Peptidase C39-like domain-containing protein</fullName>
    </recommendedName>
</protein>
<dbReference type="Proteomes" id="UP000013057">
    <property type="component" value="Unassembled WGS sequence"/>
</dbReference>
<keyword evidence="1" id="KW-0472">Membrane</keyword>
<accession>R4G262</accession>
<dbReference type="Gene3D" id="3.90.70.10">
    <property type="entry name" value="Cysteine proteinases"/>
    <property type="match status" value="1"/>
</dbReference>
<evidence type="ECO:0000256" key="1">
    <source>
        <dbReference type="SAM" id="Phobius"/>
    </source>
</evidence>
<keyword evidence="1" id="KW-0812">Transmembrane</keyword>
<dbReference type="Pfam" id="PF13529">
    <property type="entry name" value="Peptidase_C39_2"/>
    <property type="match status" value="1"/>
</dbReference>
<evidence type="ECO:0000313" key="3">
    <source>
        <dbReference type="EMBL" id="GAC92174.1"/>
    </source>
</evidence>
<dbReference type="InterPro" id="IPR039564">
    <property type="entry name" value="Peptidase_C39-like"/>
</dbReference>
<gene>
    <name evidence="3" type="ORF">KN10_2610</name>
</gene>
<feature type="transmembrane region" description="Helical" evidence="1">
    <location>
        <begin position="40"/>
        <end position="60"/>
    </location>
</feature>
<evidence type="ECO:0000259" key="2">
    <source>
        <dbReference type="Pfam" id="PF13529"/>
    </source>
</evidence>
<sequence>MFNKEVAAVMLGIIFFSAFMIVSLSIFLLRKPTNEKLYKLAIGSYIAFFLLFLTLFVHYVNSENMVDAIKNLVQKTSYKNKVEERNPSSRQSKEQVSVKSVLIDAPILSQLPELPRGCEVTSLAMLLNHAGINVDKMTLAKQIKKNPTPYRIHNGKVFYGHPNEGFVGDMYTIKKPGYGVYHKPIKELAEIYLPNQIVDLTGQSFEEIYKYLSEGTPVWVITNTTFRILPPSEFIEWQTPQGPIKITYREHSVLITGYDEKYIYFNDPLTGTKNKKAPKSEFIQAWIQMGKQAITYNRN</sequence>
<reference evidence="4" key="1">
    <citation type="journal article" date="2013" name="Genome">
        <title>Draft Genome Sequence of a Thermophilic Member of the Bacillaceae, Anoxybacillus flavithermus Strain Kn10, Isolated from the Kan-nawa Hot Spring in Japan.</title>
        <authorList>
            <person name="Matsutani M."/>
            <person name="Shirakihara Y."/>
            <person name="Imada K."/>
            <person name="Yakushi T."/>
            <person name="Matsushita K."/>
        </authorList>
    </citation>
    <scope>NUCLEOTIDE SEQUENCE [LARGE SCALE GENOMIC DNA]</scope>
    <source>
        <strain evidence="4">NBRC 109594</strain>
    </source>
</reference>
<dbReference type="PANTHER" id="PTHR37806">
    <property type="entry name" value="LMO0724 PROTEIN"/>
    <property type="match status" value="1"/>
</dbReference>
<dbReference type="InterPro" id="IPR039563">
    <property type="entry name" value="Peptidase_C39_single_dom"/>
</dbReference>
<feature type="transmembrane region" description="Helical" evidence="1">
    <location>
        <begin position="6"/>
        <end position="28"/>
    </location>
</feature>
<dbReference type="EMBL" id="BARH01000028">
    <property type="protein sequence ID" value="GAC92174.1"/>
    <property type="molecule type" value="Genomic_DNA"/>
</dbReference>
<dbReference type="AlphaFoldDB" id="R4G262"/>
<proteinExistence type="predicted"/>
<organism evidence="3 4">
    <name type="scientific">Anoxybacillus flavithermus NBRC 109594</name>
    <dbReference type="NCBI Taxonomy" id="1315967"/>
    <lineage>
        <taxon>Bacteria</taxon>
        <taxon>Bacillati</taxon>
        <taxon>Bacillota</taxon>
        <taxon>Bacilli</taxon>
        <taxon>Bacillales</taxon>
        <taxon>Anoxybacillaceae</taxon>
        <taxon>Anoxybacillus</taxon>
    </lineage>
</organism>
<evidence type="ECO:0000313" key="4">
    <source>
        <dbReference type="Proteomes" id="UP000013057"/>
    </source>
</evidence>
<keyword evidence="1" id="KW-1133">Transmembrane helix</keyword>
<dbReference type="PANTHER" id="PTHR37806:SF1">
    <property type="entry name" value="PEPTIDASE C39-LIKE DOMAIN-CONTAINING PROTEIN"/>
    <property type="match status" value="1"/>
</dbReference>
<feature type="domain" description="Peptidase C39-like" evidence="2">
    <location>
        <begin position="104"/>
        <end position="268"/>
    </location>
</feature>